<dbReference type="Proteomes" id="UP000266389">
    <property type="component" value="Unassembled WGS sequence"/>
</dbReference>
<evidence type="ECO:0008006" key="4">
    <source>
        <dbReference type="Google" id="ProtNLM"/>
    </source>
</evidence>
<comment type="caution">
    <text evidence="2">The sequence shown here is derived from an EMBL/GenBank/DDBJ whole genome shotgun (WGS) entry which is preliminary data.</text>
</comment>
<dbReference type="EMBL" id="PHFL01000039">
    <property type="protein sequence ID" value="RFM24430.1"/>
    <property type="molecule type" value="Genomic_DNA"/>
</dbReference>
<name>A0A395M0Y4_9BACT</name>
<dbReference type="AlphaFoldDB" id="A0A395M0Y4"/>
<organism evidence="2 3">
    <name type="scientific">Candidatus Thermochlorobacter aerophilus</name>
    <dbReference type="NCBI Taxonomy" id="1868324"/>
    <lineage>
        <taxon>Bacteria</taxon>
        <taxon>Pseudomonadati</taxon>
        <taxon>Chlorobiota</taxon>
        <taxon>Chlorobiia</taxon>
        <taxon>Chlorobiales</taxon>
        <taxon>Candidatus Thermochlorobacteriaceae</taxon>
        <taxon>Candidatus Thermochlorobacter</taxon>
    </lineage>
</organism>
<feature type="transmembrane region" description="Helical" evidence="1">
    <location>
        <begin position="60"/>
        <end position="77"/>
    </location>
</feature>
<feature type="transmembrane region" description="Helical" evidence="1">
    <location>
        <begin position="36"/>
        <end position="53"/>
    </location>
</feature>
<keyword evidence="1" id="KW-1133">Transmembrane helix</keyword>
<evidence type="ECO:0000313" key="2">
    <source>
        <dbReference type="EMBL" id="RFM24430.1"/>
    </source>
</evidence>
<accession>A0A395M0Y4</accession>
<reference evidence="2 3" key="1">
    <citation type="journal article" date="2011" name="ISME J.">
        <title>Community ecology of hot spring cyanobacterial mats: predominant populations and their functional potential.</title>
        <authorList>
            <person name="Klatt C.G."/>
            <person name="Wood J.M."/>
            <person name="Rusch D.B."/>
            <person name="Bateson M.M."/>
            <person name="Hamamura N."/>
            <person name="Heidelberg J.F."/>
            <person name="Grossman A.R."/>
            <person name="Bhaya D."/>
            <person name="Cohan F.M."/>
            <person name="Kuhl M."/>
            <person name="Bryant D.A."/>
            <person name="Ward D.M."/>
        </authorList>
    </citation>
    <scope>NUCLEOTIDE SEQUENCE [LARGE SCALE GENOMIC DNA]</scope>
    <source>
        <strain evidence="2">OS</strain>
    </source>
</reference>
<evidence type="ECO:0000313" key="3">
    <source>
        <dbReference type="Proteomes" id="UP000266389"/>
    </source>
</evidence>
<gene>
    <name evidence="2" type="ORF">D0433_05425</name>
</gene>
<feature type="transmembrane region" description="Helical" evidence="1">
    <location>
        <begin position="83"/>
        <end position="100"/>
    </location>
</feature>
<keyword evidence="1" id="KW-0812">Transmembrane</keyword>
<evidence type="ECO:0000256" key="1">
    <source>
        <dbReference type="SAM" id="Phobius"/>
    </source>
</evidence>
<proteinExistence type="predicted"/>
<keyword evidence="1" id="KW-0472">Membrane</keyword>
<protein>
    <recommendedName>
        <fullName evidence="4">DUF3325 domain-containing protein</fullName>
    </recommendedName>
</protein>
<sequence length="101" mass="11680">MWIKIAYACFVLNFAYGILAKTKVINTARFKVVHHIIYFCVIASLIIALLMEYMDGKFPVLLLITAALLLGMTQFSGKTRRHWQYALVCFFVYSAVLIYYL</sequence>